<evidence type="ECO:0000256" key="1">
    <source>
        <dbReference type="ARBA" id="ARBA00005690"/>
    </source>
</evidence>
<dbReference type="Gene3D" id="2.40.50.140">
    <property type="entry name" value="Nucleic acid-binding proteins"/>
    <property type="match status" value="2"/>
</dbReference>
<reference evidence="8" key="2">
    <citation type="submission" date="2020-10" db="EMBL/GenBank/DDBJ databases">
        <authorList>
            <person name="Cooper E.A."/>
            <person name="Brenton Z.W."/>
            <person name="Flinn B.S."/>
            <person name="Jenkins J."/>
            <person name="Shu S."/>
            <person name="Flowers D."/>
            <person name="Luo F."/>
            <person name="Wang Y."/>
            <person name="Xia P."/>
            <person name="Barry K."/>
            <person name="Daum C."/>
            <person name="Lipzen A."/>
            <person name="Yoshinaga Y."/>
            <person name="Schmutz J."/>
            <person name="Saski C."/>
            <person name="Vermerris W."/>
            <person name="Kresovich S."/>
        </authorList>
    </citation>
    <scope>NUCLEOTIDE SEQUENCE</scope>
</reference>
<sequence>MFFVFSNNELKITLWGDHAVNFTVGDLNTRDNPKAVIGLFVGFIPRKWHSHSSEQKPYLSSSSSSYHYLNPDITEALPFYNRFRNEAIYIEHPETSEAEKDVQPQHTPLDQKTIAELNSIDPYEFMDEGYKCAVNITKIADDNNWWYMSYKECKKKMDPQAGGGYRCPKCHGTSSLPRYLFNFSAKDDTGEANLFAYDETARIIIQKDCNLILNPLKLTLGLPQQLQAVITKKFVFSINLTEDSFTSKARRQYLVKHVLERLYRPGSLLNTAATAKVNQTIQSPPSSSALAQNLPPAARAIKVQQETLQIQQENEATPVPATEIEQTTRKEHSTQLPTEDSTPVQVDKDDIDSPPGSPPHPKTKRAKIQKSKR</sequence>
<evidence type="ECO:0000256" key="5">
    <source>
        <dbReference type="ARBA" id="ARBA00023125"/>
    </source>
</evidence>
<comment type="similarity">
    <text evidence="1">Belongs to the replication factor A protein 1 family.</text>
</comment>
<dbReference type="GO" id="GO:0008270">
    <property type="term" value="F:zinc ion binding"/>
    <property type="evidence" value="ECO:0007669"/>
    <property type="project" value="UniProtKB-KW"/>
</dbReference>
<feature type="domain" description="Replication factor A C-terminal" evidence="7">
    <location>
        <begin position="134"/>
        <end position="258"/>
    </location>
</feature>
<keyword evidence="5" id="KW-0238">DNA-binding</keyword>
<dbReference type="GO" id="GO:0003677">
    <property type="term" value="F:DNA binding"/>
    <property type="evidence" value="ECO:0007669"/>
    <property type="project" value="UniProtKB-KW"/>
</dbReference>
<dbReference type="Pfam" id="PF08646">
    <property type="entry name" value="Rep_fac-A_C"/>
    <property type="match status" value="1"/>
</dbReference>
<evidence type="ECO:0000256" key="6">
    <source>
        <dbReference type="SAM" id="MobiDB-lite"/>
    </source>
</evidence>
<dbReference type="EMBL" id="CM027684">
    <property type="protein sequence ID" value="KAG0529631.1"/>
    <property type="molecule type" value="Genomic_DNA"/>
</dbReference>
<evidence type="ECO:0000256" key="2">
    <source>
        <dbReference type="ARBA" id="ARBA00022723"/>
    </source>
</evidence>
<dbReference type="PANTHER" id="PTHR47165:SF3">
    <property type="entry name" value="RETROTRANSPOSON-LIKE PROTEIN"/>
    <property type="match status" value="1"/>
</dbReference>
<feature type="region of interest" description="Disordered" evidence="6">
    <location>
        <begin position="311"/>
        <end position="373"/>
    </location>
</feature>
<protein>
    <recommendedName>
        <fullName evidence="7">Replication factor A C-terminal domain-containing protein</fullName>
    </recommendedName>
</protein>
<keyword evidence="3" id="KW-0863">Zinc-finger</keyword>
<evidence type="ECO:0000256" key="3">
    <source>
        <dbReference type="ARBA" id="ARBA00022771"/>
    </source>
</evidence>
<dbReference type="SUPFAM" id="SSF50249">
    <property type="entry name" value="Nucleic acid-binding proteins"/>
    <property type="match status" value="2"/>
</dbReference>
<evidence type="ECO:0000313" key="8">
    <source>
        <dbReference type="EMBL" id="KAG0529631.1"/>
    </source>
</evidence>
<keyword evidence="4" id="KW-0862">Zinc</keyword>
<dbReference type="InterPro" id="IPR047192">
    <property type="entry name" value="Euk_RPA1_DBD_C"/>
</dbReference>
<evidence type="ECO:0000313" key="9">
    <source>
        <dbReference type="Proteomes" id="UP000807115"/>
    </source>
</evidence>
<dbReference type="AlphaFoldDB" id="A0A921UGD6"/>
<feature type="compositionally biased region" description="Polar residues" evidence="6">
    <location>
        <begin position="334"/>
        <end position="344"/>
    </location>
</feature>
<dbReference type="CDD" id="cd04476">
    <property type="entry name" value="RPA1_DBD_C"/>
    <property type="match status" value="1"/>
</dbReference>
<feature type="compositionally biased region" description="Basic residues" evidence="6">
    <location>
        <begin position="361"/>
        <end position="373"/>
    </location>
</feature>
<accession>A0A921UGD6</accession>
<gene>
    <name evidence="8" type="ORF">BDA96_05G114600</name>
</gene>
<name>A0A921UGD6_SORBI</name>
<comment type="caution">
    <text evidence="8">The sequence shown here is derived from an EMBL/GenBank/DDBJ whole genome shotgun (WGS) entry which is preliminary data.</text>
</comment>
<keyword evidence="2" id="KW-0479">Metal-binding</keyword>
<dbReference type="InterPro" id="IPR012340">
    <property type="entry name" value="NA-bd_OB-fold"/>
</dbReference>
<proteinExistence type="inferred from homology"/>
<dbReference type="PANTHER" id="PTHR47165">
    <property type="entry name" value="OS03G0429900 PROTEIN"/>
    <property type="match status" value="1"/>
</dbReference>
<dbReference type="Proteomes" id="UP000807115">
    <property type="component" value="Chromosome 5"/>
</dbReference>
<evidence type="ECO:0000259" key="7">
    <source>
        <dbReference type="Pfam" id="PF08646"/>
    </source>
</evidence>
<organism evidence="8 9">
    <name type="scientific">Sorghum bicolor</name>
    <name type="common">Sorghum</name>
    <name type="synonym">Sorghum vulgare</name>
    <dbReference type="NCBI Taxonomy" id="4558"/>
    <lineage>
        <taxon>Eukaryota</taxon>
        <taxon>Viridiplantae</taxon>
        <taxon>Streptophyta</taxon>
        <taxon>Embryophyta</taxon>
        <taxon>Tracheophyta</taxon>
        <taxon>Spermatophyta</taxon>
        <taxon>Magnoliopsida</taxon>
        <taxon>Liliopsida</taxon>
        <taxon>Poales</taxon>
        <taxon>Poaceae</taxon>
        <taxon>PACMAD clade</taxon>
        <taxon>Panicoideae</taxon>
        <taxon>Andropogonodae</taxon>
        <taxon>Andropogoneae</taxon>
        <taxon>Sorghinae</taxon>
        <taxon>Sorghum</taxon>
    </lineage>
</organism>
<evidence type="ECO:0000256" key="4">
    <source>
        <dbReference type="ARBA" id="ARBA00022833"/>
    </source>
</evidence>
<dbReference type="InterPro" id="IPR013955">
    <property type="entry name" value="Rep_factor-A_C"/>
</dbReference>
<reference evidence="8" key="1">
    <citation type="journal article" date="2019" name="BMC Genomics">
        <title>A new reference genome for Sorghum bicolor reveals high levels of sequence similarity between sweet and grain genotypes: implications for the genetics of sugar metabolism.</title>
        <authorList>
            <person name="Cooper E.A."/>
            <person name="Brenton Z.W."/>
            <person name="Flinn B.S."/>
            <person name="Jenkins J."/>
            <person name="Shu S."/>
            <person name="Flowers D."/>
            <person name="Luo F."/>
            <person name="Wang Y."/>
            <person name="Xia P."/>
            <person name="Barry K."/>
            <person name="Daum C."/>
            <person name="Lipzen A."/>
            <person name="Yoshinaga Y."/>
            <person name="Schmutz J."/>
            <person name="Saski C."/>
            <person name="Vermerris W."/>
            <person name="Kresovich S."/>
        </authorList>
    </citation>
    <scope>NUCLEOTIDE SEQUENCE</scope>
</reference>